<dbReference type="Proteomes" id="UP000199518">
    <property type="component" value="Unassembled WGS sequence"/>
</dbReference>
<name>A0A1I3B6S1_9PLAN</name>
<dbReference type="GO" id="GO:0003700">
    <property type="term" value="F:DNA-binding transcription factor activity"/>
    <property type="evidence" value="ECO:0007669"/>
    <property type="project" value="InterPro"/>
</dbReference>
<organism evidence="5 6">
    <name type="scientific">Planctomicrobium piriforme</name>
    <dbReference type="NCBI Taxonomy" id="1576369"/>
    <lineage>
        <taxon>Bacteria</taxon>
        <taxon>Pseudomonadati</taxon>
        <taxon>Planctomycetota</taxon>
        <taxon>Planctomycetia</taxon>
        <taxon>Planctomycetales</taxon>
        <taxon>Planctomycetaceae</taxon>
        <taxon>Planctomicrobium</taxon>
    </lineage>
</organism>
<evidence type="ECO:0000256" key="2">
    <source>
        <dbReference type="ARBA" id="ARBA00023125"/>
    </source>
</evidence>
<dbReference type="RefSeq" id="WP_139228166.1">
    <property type="nucleotide sequence ID" value="NZ_FOQD01000001.1"/>
</dbReference>
<dbReference type="AlphaFoldDB" id="A0A1I3B6S1"/>
<sequence>MARAETTKTQRAAARSQAQQAVAGQIRQTCMAARLRILNRVVTRYYEEELREFGVRITQINLLVVIAGSESMSPTRLSKILQLEKSTVTRDVAHLLRNGWVTQSMGENERARVLRITPVGMDVIESVQEGWNRAQARTEQLLGAEGVNLVEQLANRVWSEALGE</sequence>
<feature type="domain" description="HTH marR-type" evidence="4">
    <location>
        <begin position="28"/>
        <end position="159"/>
    </location>
</feature>
<dbReference type="InterPro" id="IPR036390">
    <property type="entry name" value="WH_DNA-bd_sf"/>
</dbReference>
<dbReference type="Gene3D" id="1.10.10.10">
    <property type="entry name" value="Winged helix-like DNA-binding domain superfamily/Winged helix DNA-binding domain"/>
    <property type="match status" value="1"/>
</dbReference>
<evidence type="ECO:0000259" key="4">
    <source>
        <dbReference type="PROSITE" id="PS50995"/>
    </source>
</evidence>
<proteinExistence type="predicted"/>
<keyword evidence="1" id="KW-0805">Transcription regulation</keyword>
<dbReference type="Pfam" id="PF12802">
    <property type="entry name" value="MarR_2"/>
    <property type="match status" value="1"/>
</dbReference>
<evidence type="ECO:0000256" key="1">
    <source>
        <dbReference type="ARBA" id="ARBA00023015"/>
    </source>
</evidence>
<evidence type="ECO:0000313" key="6">
    <source>
        <dbReference type="Proteomes" id="UP000199518"/>
    </source>
</evidence>
<dbReference type="GO" id="GO:0003677">
    <property type="term" value="F:DNA binding"/>
    <property type="evidence" value="ECO:0007669"/>
    <property type="project" value="UniProtKB-KW"/>
</dbReference>
<protein>
    <submittedName>
        <fullName evidence="5">DNA-binding transcriptional regulator, MarR family</fullName>
    </submittedName>
</protein>
<keyword evidence="2 5" id="KW-0238">DNA-binding</keyword>
<gene>
    <name evidence="5" type="ORF">SAMN05421753_101271</name>
</gene>
<keyword evidence="6" id="KW-1185">Reference proteome</keyword>
<dbReference type="PANTHER" id="PTHR42756:SF1">
    <property type="entry name" value="TRANSCRIPTIONAL REPRESSOR OF EMRAB OPERON"/>
    <property type="match status" value="1"/>
</dbReference>
<dbReference type="OrthoDB" id="165131at2"/>
<dbReference type="PANTHER" id="PTHR42756">
    <property type="entry name" value="TRANSCRIPTIONAL REGULATOR, MARR"/>
    <property type="match status" value="1"/>
</dbReference>
<dbReference type="EMBL" id="FOQD01000001">
    <property type="protein sequence ID" value="SFH57978.1"/>
    <property type="molecule type" value="Genomic_DNA"/>
</dbReference>
<dbReference type="InterPro" id="IPR036388">
    <property type="entry name" value="WH-like_DNA-bd_sf"/>
</dbReference>
<evidence type="ECO:0000313" key="5">
    <source>
        <dbReference type="EMBL" id="SFH57978.1"/>
    </source>
</evidence>
<dbReference type="SMART" id="SM00347">
    <property type="entry name" value="HTH_MARR"/>
    <property type="match status" value="1"/>
</dbReference>
<evidence type="ECO:0000256" key="3">
    <source>
        <dbReference type="ARBA" id="ARBA00023163"/>
    </source>
</evidence>
<reference evidence="6" key="1">
    <citation type="submission" date="2016-10" db="EMBL/GenBank/DDBJ databases">
        <authorList>
            <person name="Varghese N."/>
            <person name="Submissions S."/>
        </authorList>
    </citation>
    <scope>NUCLEOTIDE SEQUENCE [LARGE SCALE GENOMIC DNA]</scope>
    <source>
        <strain evidence="6">DSM 26348</strain>
    </source>
</reference>
<keyword evidence="3" id="KW-0804">Transcription</keyword>
<dbReference type="InterPro" id="IPR000835">
    <property type="entry name" value="HTH_MarR-typ"/>
</dbReference>
<dbReference type="STRING" id="1576369.SAMN05421753_101271"/>
<accession>A0A1I3B6S1</accession>
<dbReference type="SUPFAM" id="SSF46785">
    <property type="entry name" value="Winged helix' DNA-binding domain"/>
    <property type="match status" value="1"/>
</dbReference>
<dbReference type="PROSITE" id="PS50995">
    <property type="entry name" value="HTH_MARR_2"/>
    <property type="match status" value="1"/>
</dbReference>